<dbReference type="Proteomes" id="UP000075424">
    <property type="component" value="Unassembled WGS sequence"/>
</dbReference>
<dbReference type="Pfam" id="PF00015">
    <property type="entry name" value="MCPsignal"/>
    <property type="match status" value="1"/>
</dbReference>
<evidence type="ECO:0000313" key="11">
    <source>
        <dbReference type="EMBL" id="KYD29402.1"/>
    </source>
</evidence>
<evidence type="ECO:0000256" key="3">
    <source>
        <dbReference type="ARBA" id="ARBA00023136"/>
    </source>
</evidence>
<dbReference type="GO" id="GO:0007165">
    <property type="term" value="P:signal transduction"/>
    <property type="evidence" value="ECO:0007669"/>
    <property type="project" value="UniProtKB-KW"/>
</dbReference>
<dbReference type="Pfam" id="PF00672">
    <property type="entry name" value="HAMP"/>
    <property type="match status" value="1"/>
</dbReference>
<feature type="transmembrane region" description="Helical" evidence="8">
    <location>
        <begin position="35"/>
        <end position="53"/>
    </location>
</feature>
<sequence length="417" mass="44670">MSLASYIIRTMFIVIPGTAAIGLVICLANGIRGAAFWWTLAAIMLFGAVVGLVSSTLNYRRFVAPIAVINEHVSKMTEGDLKTRMPLDRVQQLRPIAAAFNRMADAWQEVMGRVQHHAEEVAQVSGQLAAVAEQTTKATEQIATTMETLAASAEEQADAVRTTAASVHDISQTLSDVAFHTKEVAHRAEKTSAKAEDGKQSIGQMSEQMQFIYDHVQALGQVVQRLGERSNEIGQITEAITGIASQTNLLALNAAIEAARAGEQGKGFAVVADEVRKLAEQSARSAQQISELIGYIQEETKRAVSSAEQVISEVAKGLNVAAACGQSFAHIREEVGQVSKQIGQVSSAIEQMKEHARQVNDALQQMTNIVEQSASGAANVSAATQEQMASVEEIASSSTSLGQMADEMRAMLKKFSV</sequence>
<dbReference type="PROSITE" id="PS50885">
    <property type="entry name" value="HAMP"/>
    <property type="match status" value="1"/>
</dbReference>
<proteinExistence type="inferred from homology"/>
<dbReference type="GeneID" id="89612353"/>
<dbReference type="RefSeq" id="WP_033013918.1">
    <property type="nucleotide sequence ID" value="NZ_CBCSGJ010000032.1"/>
</dbReference>
<keyword evidence="8" id="KW-1133">Transmembrane helix</keyword>
<dbReference type="PANTHER" id="PTHR32089">
    <property type="entry name" value="METHYL-ACCEPTING CHEMOTAXIS PROTEIN MCPB"/>
    <property type="match status" value="1"/>
</dbReference>
<evidence type="ECO:0000259" key="9">
    <source>
        <dbReference type="PROSITE" id="PS50111"/>
    </source>
</evidence>
<dbReference type="CDD" id="cd06225">
    <property type="entry name" value="HAMP"/>
    <property type="match status" value="1"/>
</dbReference>
<comment type="subcellular location">
    <subcellularLocation>
        <location evidence="1">Cell membrane</location>
    </subcellularLocation>
</comment>
<dbReference type="EMBL" id="LQYY01000025">
    <property type="protein sequence ID" value="KYD34737.1"/>
    <property type="molecule type" value="Genomic_DNA"/>
</dbReference>
<dbReference type="GO" id="GO:0005886">
    <property type="term" value="C:plasma membrane"/>
    <property type="evidence" value="ECO:0007669"/>
    <property type="project" value="UniProtKB-SubCell"/>
</dbReference>
<feature type="transmembrane region" description="Helical" evidence="8">
    <location>
        <begin position="6"/>
        <end position="28"/>
    </location>
</feature>
<dbReference type="GO" id="GO:0004888">
    <property type="term" value="F:transmembrane signaling receptor activity"/>
    <property type="evidence" value="ECO:0007669"/>
    <property type="project" value="InterPro"/>
</dbReference>
<evidence type="ECO:0000313" key="13">
    <source>
        <dbReference type="Proteomes" id="UP000075424"/>
    </source>
</evidence>
<evidence type="ECO:0000259" key="10">
    <source>
        <dbReference type="PROSITE" id="PS50885"/>
    </source>
</evidence>
<gene>
    <name evidence="11" type="ORF">B4109_0355</name>
    <name evidence="12" type="ORF">B4114_0319</name>
</gene>
<comment type="similarity">
    <text evidence="5">Belongs to the methyl-accepting chemotaxis (MCP) protein family.</text>
</comment>
<keyword evidence="4 6" id="KW-0807">Transducer</keyword>
<dbReference type="PATRIC" id="fig|1422.17.peg.2074"/>
<keyword evidence="8" id="KW-0812">Transmembrane</keyword>
<dbReference type="SMART" id="SM00304">
    <property type="entry name" value="HAMP"/>
    <property type="match status" value="1"/>
</dbReference>
<evidence type="ECO:0000256" key="8">
    <source>
        <dbReference type="SAM" id="Phobius"/>
    </source>
</evidence>
<dbReference type="EMBL" id="LQYV01000012">
    <property type="protein sequence ID" value="KYD29402.1"/>
    <property type="molecule type" value="Genomic_DNA"/>
</dbReference>
<evidence type="ECO:0000256" key="5">
    <source>
        <dbReference type="ARBA" id="ARBA00029447"/>
    </source>
</evidence>
<evidence type="ECO:0000313" key="12">
    <source>
        <dbReference type="EMBL" id="KYD34737.1"/>
    </source>
</evidence>
<dbReference type="PROSITE" id="PS50111">
    <property type="entry name" value="CHEMOTAXIS_TRANSDUC_2"/>
    <property type="match status" value="1"/>
</dbReference>
<evidence type="ECO:0000256" key="6">
    <source>
        <dbReference type="PROSITE-ProRule" id="PRU00284"/>
    </source>
</evidence>
<keyword evidence="3 8" id="KW-0472">Membrane</keyword>
<name>A0A150MYJ6_GEOSE</name>
<dbReference type="InterPro" id="IPR004090">
    <property type="entry name" value="Chemotax_Me-accpt_rcpt"/>
</dbReference>
<evidence type="ECO:0000256" key="4">
    <source>
        <dbReference type="ARBA" id="ARBA00023224"/>
    </source>
</evidence>
<evidence type="ECO:0008006" key="15">
    <source>
        <dbReference type="Google" id="ProtNLM"/>
    </source>
</evidence>
<organism evidence="11 13">
    <name type="scientific">Geobacillus stearothermophilus</name>
    <name type="common">Bacillus stearothermophilus</name>
    <dbReference type="NCBI Taxonomy" id="1422"/>
    <lineage>
        <taxon>Bacteria</taxon>
        <taxon>Bacillati</taxon>
        <taxon>Bacillota</taxon>
        <taxon>Bacilli</taxon>
        <taxon>Bacillales</taxon>
        <taxon>Anoxybacillaceae</taxon>
        <taxon>Geobacillus</taxon>
    </lineage>
</organism>
<reference evidence="13 14" key="1">
    <citation type="submission" date="2016-01" db="EMBL/GenBank/DDBJ databases">
        <title>Draft Genome Sequences of Seven Thermophilic Sporeformers Isolated from Foods.</title>
        <authorList>
            <person name="Berendsen E.M."/>
            <person name="Wells-Bennik M.H."/>
            <person name="Krawcyk A.O."/>
            <person name="De Jong A."/>
            <person name="Holsappel S."/>
            <person name="Eijlander R.T."/>
            <person name="Kuipers O.P."/>
        </authorList>
    </citation>
    <scope>NUCLEOTIDE SEQUENCE [LARGE SCALE GENOMIC DNA]</scope>
    <source>
        <strain evidence="11 13">B4109</strain>
        <strain evidence="12 14">B4114</strain>
    </source>
</reference>
<evidence type="ECO:0000256" key="2">
    <source>
        <dbReference type="ARBA" id="ARBA00022475"/>
    </source>
</evidence>
<evidence type="ECO:0000256" key="7">
    <source>
        <dbReference type="SAM" id="Coils"/>
    </source>
</evidence>
<evidence type="ECO:0000313" key="14">
    <source>
        <dbReference type="Proteomes" id="UP000075517"/>
    </source>
</evidence>
<comment type="caution">
    <text evidence="11">The sequence shown here is derived from an EMBL/GenBank/DDBJ whole genome shotgun (WGS) entry which is preliminary data.</text>
</comment>
<dbReference type="InterPro" id="IPR004089">
    <property type="entry name" value="MCPsignal_dom"/>
</dbReference>
<feature type="domain" description="Methyl-accepting transducer" evidence="9">
    <location>
        <begin position="131"/>
        <end position="367"/>
    </location>
</feature>
<keyword evidence="2" id="KW-1003">Cell membrane</keyword>
<protein>
    <recommendedName>
        <fullName evidence="15">Methyl-accepting chemotaxis protein</fullName>
    </recommendedName>
</protein>
<dbReference type="CDD" id="cd11386">
    <property type="entry name" value="MCP_signal"/>
    <property type="match status" value="1"/>
</dbReference>
<dbReference type="PANTHER" id="PTHR32089:SF112">
    <property type="entry name" value="LYSOZYME-LIKE PROTEIN-RELATED"/>
    <property type="match status" value="1"/>
</dbReference>
<dbReference type="InterPro" id="IPR003660">
    <property type="entry name" value="HAMP_dom"/>
</dbReference>
<dbReference type="PRINTS" id="PR00260">
    <property type="entry name" value="CHEMTRNSDUCR"/>
</dbReference>
<dbReference type="SUPFAM" id="SSF58104">
    <property type="entry name" value="Methyl-accepting chemotaxis protein (MCP) signaling domain"/>
    <property type="match status" value="1"/>
</dbReference>
<feature type="coiled-coil region" evidence="7">
    <location>
        <begin position="345"/>
        <end position="372"/>
    </location>
</feature>
<accession>A0A150MYJ6</accession>
<dbReference type="GO" id="GO:0006935">
    <property type="term" value="P:chemotaxis"/>
    <property type="evidence" value="ECO:0007669"/>
    <property type="project" value="InterPro"/>
</dbReference>
<dbReference type="SMART" id="SM00283">
    <property type="entry name" value="MA"/>
    <property type="match status" value="1"/>
</dbReference>
<feature type="domain" description="HAMP" evidence="10">
    <location>
        <begin position="60"/>
        <end position="112"/>
    </location>
</feature>
<dbReference type="Gene3D" id="1.10.287.950">
    <property type="entry name" value="Methyl-accepting chemotaxis protein"/>
    <property type="match status" value="1"/>
</dbReference>
<dbReference type="Proteomes" id="UP000075517">
    <property type="component" value="Unassembled WGS sequence"/>
</dbReference>
<dbReference type="AlphaFoldDB" id="A0A150MYJ6"/>
<keyword evidence="7" id="KW-0175">Coiled coil</keyword>
<evidence type="ECO:0000256" key="1">
    <source>
        <dbReference type="ARBA" id="ARBA00004236"/>
    </source>
</evidence>